<organism evidence="2 3">
    <name type="scientific">Phytophthora cactorum</name>
    <dbReference type="NCBI Taxonomy" id="29920"/>
    <lineage>
        <taxon>Eukaryota</taxon>
        <taxon>Sar</taxon>
        <taxon>Stramenopiles</taxon>
        <taxon>Oomycota</taxon>
        <taxon>Peronosporomycetes</taxon>
        <taxon>Peronosporales</taxon>
        <taxon>Peronosporaceae</taxon>
        <taxon>Phytophthora</taxon>
    </lineage>
</organism>
<gene>
    <name evidence="2" type="ORF">PC129_g24648</name>
</gene>
<dbReference type="AlphaFoldDB" id="A0A8T1GY86"/>
<name>A0A8T1GY86_9STRA</name>
<feature type="compositionally biased region" description="Basic and acidic residues" evidence="1">
    <location>
        <begin position="28"/>
        <end position="37"/>
    </location>
</feature>
<evidence type="ECO:0000313" key="2">
    <source>
        <dbReference type="EMBL" id="KAG3196728.1"/>
    </source>
</evidence>
<comment type="caution">
    <text evidence="2">The sequence shown here is derived from an EMBL/GenBank/DDBJ whole genome shotgun (WGS) entry which is preliminary data.</text>
</comment>
<sequence length="55" mass="6218">MVEDVIHEQPSGVFTSDLFWHRSEMHHLAQPTHEHQDAGVPVVIGGKSEDEIKTQ</sequence>
<evidence type="ECO:0000313" key="3">
    <source>
        <dbReference type="Proteomes" id="UP000760860"/>
    </source>
</evidence>
<protein>
    <submittedName>
        <fullName evidence="2">Uncharacterized protein</fullName>
    </submittedName>
</protein>
<proteinExistence type="predicted"/>
<dbReference type="EMBL" id="RCMV01003978">
    <property type="protein sequence ID" value="KAG3196728.1"/>
    <property type="molecule type" value="Genomic_DNA"/>
</dbReference>
<reference evidence="2" key="1">
    <citation type="submission" date="2018-05" db="EMBL/GenBank/DDBJ databases">
        <title>Effector identification in a new, highly contiguous assembly of the strawberry crown rot pathogen Phytophthora cactorum.</title>
        <authorList>
            <person name="Armitage A.D."/>
            <person name="Nellist C.F."/>
            <person name="Bates H."/>
            <person name="Vickerstaff R.J."/>
            <person name="Harrison R.J."/>
        </authorList>
    </citation>
    <scope>NUCLEOTIDE SEQUENCE</scope>
    <source>
        <strain evidence="2">P421</strain>
    </source>
</reference>
<evidence type="ECO:0000256" key="1">
    <source>
        <dbReference type="SAM" id="MobiDB-lite"/>
    </source>
</evidence>
<accession>A0A8T1GY86</accession>
<feature type="region of interest" description="Disordered" evidence="1">
    <location>
        <begin position="28"/>
        <end position="55"/>
    </location>
</feature>
<dbReference type="Proteomes" id="UP000760860">
    <property type="component" value="Unassembled WGS sequence"/>
</dbReference>